<comment type="caution">
    <text evidence="1">The sequence shown here is derived from an EMBL/GenBank/DDBJ whole genome shotgun (WGS) entry which is preliminary data.</text>
</comment>
<proteinExistence type="predicted"/>
<name>A0A1G2KR00_9BACT</name>
<gene>
    <name evidence="1" type="ORF">A3C12_00810</name>
</gene>
<sequence>MEEVMLRCDKCLERVPADNSVITFDHLRGQGLSDDIMDRHLLPVESSTPCEGSPSRYQYLEGWPRAKGREYFTHMEEAARRAFREMCSMGSGAL</sequence>
<reference evidence="1 2" key="1">
    <citation type="journal article" date="2016" name="Nat. Commun.">
        <title>Thousands of microbial genomes shed light on interconnected biogeochemical processes in an aquifer system.</title>
        <authorList>
            <person name="Anantharaman K."/>
            <person name="Brown C.T."/>
            <person name="Hug L.A."/>
            <person name="Sharon I."/>
            <person name="Castelle C.J."/>
            <person name="Probst A.J."/>
            <person name="Thomas B.C."/>
            <person name="Singh A."/>
            <person name="Wilkins M.J."/>
            <person name="Karaoz U."/>
            <person name="Brodie E.L."/>
            <person name="Williams K.H."/>
            <person name="Hubbard S.S."/>
            <person name="Banfield J.F."/>
        </authorList>
    </citation>
    <scope>NUCLEOTIDE SEQUENCE [LARGE SCALE GENOMIC DNA]</scope>
</reference>
<dbReference type="AlphaFoldDB" id="A0A1G2KR00"/>
<evidence type="ECO:0000313" key="2">
    <source>
        <dbReference type="Proteomes" id="UP000178710"/>
    </source>
</evidence>
<dbReference type="EMBL" id="MHQK01000017">
    <property type="protein sequence ID" value="OHA01858.1"/>
    <property type="molecule type" value="Genomic_DNA"/>
</dbReference>
<dbReference type="Proteomes" id="UP000178710">
    <property type="component" value="Unassembled WGS sequence"/>
</dbReference>
<protein>
    <submittedName>
        <fullName evidence="1">Uncharacterized protein</fullName>
    </submittedName>
</protein>
<organism evidence="1 2">
    <name type="scientific">Candidatus Sungbacteria bacterium RIFCSPHIGHO2_02_FULL_49_20</name>
    <dbReference type="NCBI Taxonomy" id="1802272"/>
    <lineage>
        <taxon>Bacteria</taxon>
        <taxon>Candidatus Sungiibacteriota</taxon>
    </lineage>
</organism>
<evidence type="ECO:0000313" key="1">
    <source>
        <dbReference type="EMBL" id="OHA01858.1"/>
    </source>
</evidence>
<accession>A0A1G2KR00</accession>